<protein>
    <submittedName>
        <fullName evidence="2">VOC family protein</fullName>
    </submittedName>
</protein>
<dbReference type="InterPro" id="IPR004360">
    <property type="entry name" value="Glyas_Fos-R_dOase_dom"/>
</dbReference>
<dbReference type="InterPro" id="IPR029068">
    <property type="entry name" value="Glyas_Bleomycin-R_OHBP_Dase"/>
</dbReference>
<sequence length="125" mass="13170">MPENNRIDLVELPAADPAALTAAREFYESAFGWTFTSYGDGYADTSDSGVAFGLNGSADSTQQAAALPVLFVDDLEAARARVAESGGTIRHDIYGFPGGRRFHFVDPAGNELAVWSHDPAGSTAS</sequence>
<accession>A0ABP9M4J5</accession>
<dbReference type="Gene3D" id="3.10.180.10">
    <property type="entry name" value="2,3-Dihydroxybiphenyl 1,2-Dioxygenase, domain 1"/>
    <property type="match status" value="1"/>
</dbReference>
<dbReference type="InterPro" id="IPR037523">
    <property type="entry name" value="VOC_core"/>
</dbReference>
<comment type="caution">
    <text evidence="2">The sequence shown here is derived from an EMBL/GenBank/DDBJ whole genome shotgun (WGS) entry which is preliminary data.</text>
</comment>
<evidence type="ECO:0000259" key="1">
    <source>
        <dbReference type="PROSITE" id="PS51819"/>
    </source>
</evidence>
<gene>
    <name evidence="2" type="ORF">GCM10025760_16300</name>
</gene>
<feature type="domain" description="VOC" evidence="1">
    <location>
        <begin position="6"/>
        <end position="117"/>
    </location>
</feature>
<evidence type="ECO:0000313" key="3">
    <source>
        <dbReference type="Proteomes" id="UP001501407"/>
    </source>
</evidence>
<evidence type="ECO:0000313" key="2">
    <source>
        <dbReference type="EMBL" id="GAA5090519.1"/>
    </source>
</evidence>
<dbReference type="Proteomes" id="UP001501407">
    <property type="component" value="Unassembled WGS sequence"/>
</dbReference>
<reference evidence="3" key="1">
    <citation type="journal article" date="2019" name="Int. J. Syst. Evol. Microbiol.">
        <title>The Global Catalogue of Microorganisms (GCM) 10K type strain sequencing project: providing services to taxonomists for standard genome sequencing and annotation.</title>
        <authorList>
            <consortium name="The Broad Institute Genomics Platform"/>
            <consortium name="The Broad Institute Genome Sequencing Center for Infectious Disease"/>
            <person name="Wu L."/>
            <person name="Ma J."/>
        </authorList>
    </citation>
    <scope>NUCLEOTIDE SEQUENCE [LARGE SCALE GENOMIC DNA]</scope>
    <source>
        <strain evidence="3">JCM 18959</strain>
    </source>
</reference>
<keyword evidence="3" id="KW-1185">Reference proteome</keyword>
<dbReference type="PANTHER" id="PTHR33993">
    <property type="entry name" value="GLYOXALASE-RELATED"/>
    <property type="match status" value="1"/>
</dbReference>
<dbReference type="Pfam" id="PF00903">
    <property type="entry name" value="Glyoxalase"/>
    <property type="match status" value="1"/>
</dbReference>
<dbReference type="PANTHER" id="PTHR33993:SF1">
    <property type="entry name" value="GLYOXALASE FAMILY PROTEIN"/>
    <property type="match status" value="1"/>
</dbReference>
<dbReference type="PROSITE" id="PS51819">
    <property type="entry name" value="VOC"/>
    <property type="match status" value="1"/>
</dbReference>
<organism evidence="2 3">
    <name type="scientific">Microbacterium yannicii</name>
    <dbReference type="NCBI Taxonomy" id="671622"/>
    <lineage>
        <taxon>Bacteria</taxon>
        <taxon>Bacillati</taxon>
        <taxon>Actinomycetota</taxon>
        <taxon>Actinomycetes</taxon>
        <taxon>Micrococcales</taxon>
        <taxon>Microbacteriaceae</taxon>
        <taxon>Microbacterium</taxon>
    </lineage>
</organism>
<dbReference type="SUPFAM" id="SSF54593">
    <property type="entry name" value="Glyoxalase/Bleomycin resistance protein/Dihydroxybiphenyl dioxygenase"/>
    <property type="match status" value="1"/>
</dbReference>
<dbReference type="EMBL" id="BAABKZ010000001">
    <property type="protein sequence ID" value="GAA5090519.1"/>
    <property type="molecule type" value="Genomic_DNA"/>
</dbReference>
<dbReference type="InterPro" id="IPR052164">
    <property type="entry name" value="Anthracycline_SecMetBiosynth"/>
</dbReference>
<name>A0ABP9M4J5_9MICO</name>
<dbReference type="RefSeq" id="WP_194413389.1">
    <property type="nucleotide sequence ID" value="NZ_BAABKZ010000001.1"/>
</dbReference>
<proteinExistence type="predicted"/>